<accession>A0A084VT40</accession>
<evidence type="ECO:0000313" key="4">
    <source>
        <dbReference type="Proteomes" id="UP000030765"/>
    </source>
</evidence>
<dbReference type="EMBL" id="ATLV01016163">
    <property type="status" value="NOT_ANNOTATED_CDS"/>
    <property type="molecule type" value="Genomic_DNA"/>
</dbReference>
<keyword evidence="4" id="KW-1185">Reference proteome</keyword>
<evidence type="ECO:0000313" key="3">
    <source>
        <dbReference type="EnsemblMetazoa" id="ASIC008700-PA"/>
    </source>
</evidence>
<proteinExistence type="predicted"/>
<protein>
    <submittedName>
        <fullName evidence="2 3">Amidotransferase</fullName>
    </submittedName>
</protein>
<dbReference type="Proteomes" id="UP000030765">
    <property type="component" value="Unassembled WGS sequence"/>
</dbReference>
<reference evidence="3" key="2">
    <citation type="submission" date="2020-05" db="UniProtKB">
        <authorList>
            <consortium name="EnsemblMetazoa"/>
        </authorList>
    </citation>
    <scope>IDENTIFICATION</scope>
</reference>
<dbReference type="EMBL" id="KE525060">
    <property type="protein sequence ID" value="KFB41134.1"/>
    <property type="molecule type" value="Genomic_DNA"/>
</dbReference>
<gene>
    <name evidence="2" type="ORF">ZHAS_00008700</name>
</gene>
<dbReference type="VEuPathDB" id="VectorBase:ASIC008700"/>
<reference evidence="2 4" key="1">
    <citation type="journal article" date="2014" name="BMC Genomics">
        <title>Genome sequence of Anopheles sinensis provides insight into genetics basis of mosquito competence for malaria parasites.</title>
        <authorList>
            <person name="Zhou D."/>
            <person name="Zhang D."/>
            <person name="Ding G."/>
            <person name="Shi L."/>
            <person name="Hou Q."/>
            <person name="Ye Y."/>
            <person name="Xu Y."/>
            <person name="Zhou H."/>
            <person name="Xiong C."/>
            <person name="Li S."/>
            <person name="Yu J."/>
            <person name="Hong S."/>
            <person name="Yu X."/>
            <person name="Zou P."/>
            <person name="Chen C."/>
            <person name="Chang X."/>
            <person name="Wang W."/>
            <person name="Lv Y."/>
            <person name="Sun Y."/>
            <person name="Ma L."/>
            <person name="Shen B."/>
            <person name="Zhu C."/>
        </authorList>
    </citation>
    <scope>NUCLEOTIDE SEQUENCE [LARGE SCALE GENOMIC DNA]</scope>
</reference>
<dbReference type="AlphaFoldDB" id="A0A084VT40"/>
<organism evidence="2">
    <name type="scientific">Anopheles sinensis</name>
    <name type="common">Mosquito</name>
    <dbReference type="NCBI Taxonomy" id="74873"/>
    <lineage>
        <taxon>Eukaryota</taxon>
        <taxon>Metazoa</taxon>
        <taxon>Ecdysozoa</taxon>
        <taxon>Arthropoda</taxon>
        <taxon>Hexapoda</taxon>
        <taxon>Insecta</taxon>
        <taxon>Pterygota</taxon>
        <taxon>Neoptera</taxon>
        <taxon>Endopterygota</taxon>
        <taxon>Diptera</taxon>
        <taxon>Nematocera</taxon>
        <taxon>Culicoidea</taxon>
        <taxon>Culicidae</taxon>
        <taxon>Anophelinae</taxon>
        <taxon>Anopheles</taxon>
    </lineage>
</organism>
<feature type="region of interest" description="Disordered" evidence="1">
    <location>
        <begin position="68"/>
        <end position="88"/>
    </location>
</feature>
<name>A0A084VT40_ANOSI</name>
<sequence length="160" mass="17592">MYCNGRVRRKSDGGPVAVGCGQSENSNTFSRQSVRECHPGLPFVDARCARFYPGLLFAIVGTATPGRLSFPPPRRSASSRSRRREAPNSQRICNGFQVPVCFFLCEFLQGNDGQVWVKKFSTIHHKTPSPVKGQQHGGKSFSRTSNPFVGRKTIVSTSSV</sequence>
<evidence type="ECO:0000313" key="2">
    <source>
        <dbReference type="EMBL" id="KFB41134.1"/>
    </source>
</evidence>
<feature type="region of interest" description="Disordered" evidence="1">
    <location>
        <begin position="127"/>
        <end position="147"/>
    </location>
</feature>
<evidence type="ECO:0000256" key="1">
    <source>
        <dbReference type="SAM" id="MobiDB-lite"/>
    </source>
</evidence>
<dbReference type="GO" id="GO:0016740">
    <property type="term" value="F:transferase activity"/>
    <property type="evidence" value="ECO:0007669"/>
    <property type="project" value="UniProtKB-KW"/>
</dbReference>
<keyword evidence="2" id="KW-0808">Transferase</keyword>
<dbReference type="EnsemblMetazoa" id="ASIC008700-RA">
    <property type="protein sequence ID" value="ASIC008700-PA"/>
    <property type="gene ID" value="ASIC008700"/>
</dbReference>